<evidence type="ECO:0000313" key="1">
    <source>
        <dbReference type="EMBL" id="KAJ2991518.1"/>
    </source>
</evidence>
<reference evidence="1" key="1">
    <citation type="submission" date="2022-10" db="EMBL/GenBank/DDBJ databases">
        <title>Genome Sequence of Xylaria curta.</title>
        <authorList>
            <person name="Buettner E."/>
        </authorList>
    </citation>
    <scope>NUCLEOTIDE SEQUENCE</scope>
    <source>
        <strain evidence="1">Babe10</strain>
    </source>
</reference>
<keyword evidence="2" id="KW-1185">Reference proteome</keyword>
<name>A0ACC1PGA4_9PEZI</name>
<gene>
    <name evidence="1" type="ORF">NUW58_g2485</name>
</gene>
<sequence>MTTLYQYSALPGPRHTRVIRILPSGDKRAPIVISLEIMCVDQPPRYEALSYTWGGQALDSAITCNGKTLYITENAQSAIRRLRSRFTARYIWIDAICIDQSSVREKNTQVSMMGDIYGKARRVAVWLGSGTEEIGVIMSYMRAMQRYGFFGIVSLSSRSFESKSPKPASYPFNRHASESRSSSANSTLRKDWKKRARIGMRQLLENSYWSRIWTVQEVVLSRRYVVYCGDYDPISGSDFMNRIRAGLNLLNEPWDYMASYSLYPGNPLFEVAPVMMAQKQATMPHDVVFGLRFLFPNSLGLIEVDYTRNYLDIYNEATRNLVKFTRSLDILYWACHPEKNPGLPSGVPDFSSLGITKGTKWTGQRGGGLGQLKHSDAQFSQDAMELLVRGSPITKVSGTISAEFPQLLPGTWPIESTEHFAVSSEAIFGRKPILSETTELRDGISRDFQARCYLLQTFAASLCDIWDQETIMNRLCSFLLYNFIGNPDITRLRVWINEVLLGGKRQEELTEISIRRDMHSFALLTSGQMLFLAENGLIGACRAVQDGDLIIQISGCKDPFVVRGVRPDAYELVGPSMMYNWQLESPQREPDFIPSSDFRLVQTICRPSENDVCHAETSFYGVCRGPNGKNYWIRRLSILIEIETDAYDIGGPKKSLFYAFQACDVGAASVEVDLRFVDPRPGIDMMIFGGRCRPLLLDLRWVRRWMDICKTTHGTTCERADIGSKNTLERVRFVDIKQKCVVTLEGVRLSERQYVALSYVWGGPQRLKLERRNTNELAKPGALATKILPQTIADSILLTEMLGFQHLWIDALCIVQDDDFDKKVQIEGMSQIYGFAFLTIVAASASSVEDGLPGLRSGSRSCKQQEVMVISPAKDDAGLNINSGLSLMTTLNPLLNPSEHYLERTHWNSRGWTMQERVMSRRVLVFLEEQVYWVCREATFCEESYFENEHLRFNRFHERATELTLRRPFKNFYEPDDDQVRFWKTYQSLVANYTRRTFTYPGDAFDGFLSVLQGLSTLSGNSFAWGLPRSHFEQGLLWSSFACLRRRKEHSTLPMTSMQVNVPFPSWSWMGWIGEAHVCIGDDRWDADIGEVPEILCYEHYHAPLRIERVRPNTLTYEPTMQRNRPRWKYNHNQIVTLANLASEYPFLHPTKLSTIPETQLIFFWTTHAYFTLVPPDNNVNQRCCTIVDSRGDAVGSTGTVVLEYLDNSNSSQGRHEFIVLGSRRNQFSDSMLLVLQIEWQGTIARRINWGEIGEMAWEREPHTWKLIPLG</sequence>
<organism evidence="1 2">
    <name type="scientific">Xylaria curta</name>
    <dbReference type="NCBI Taxonomy" id="42375"/>
    <lineage>
        <taxon>Eukaryota</taxon>
        <taxon>Fungi</taxon>
        <taxon>Dikarya</taxon>
        <taxon>Ascomycota</taxon>
        <taxon>Pezizomycotina</taxon>
        <taxon>Sordariomycetes</taxon>
        <taxon>Xylariomycetidae</taxon>
        <taxon>Xylariales</taxon>
        <taxon>Xylariaceae</taxon>
        <taxon>Xylaria</taxon>
    </lineage>
</organism>
<proteinExistence type="predicted"/>
<protein>
    <submittedName>
        <fullName evidence="1">Uncharacterized protein</fullName>
    </submittedName>
</protein>
<dbReference type="EMBL" id="JAPDGR010000325">
    <property type="protein sequence ID" value="KAJ2991518.1"/>
    <property type="molecule type" value="Genomic_DNA"/>
</dbReference>
<evidence type="ECO:0000313" key="2">
    <source>
        <dbReference type="Proteomes" id="UP001143856"/>
    </source>
</evidence>
<dbReference type="Proteomes" id="UP001143856">
    <property type="component" value="Unassembled WGS sequence"/>
</dbReference>
<comment type="caution">
    <text evidence="1">The sequence shown here is derived from an EMBL/GenBank/DDBJ whole genome shotgun (WGS) entry which is preliminary data.</text>
</comment>
<accession>A0ACC1PGA4</accession>